<proteinExistence type="predicted"/>
<dbReference type="RefSeq" id="WP_201677001.1">
    <property type="nucleotide sequence ID" value="NZ_JAEQNE010000008.1"/>
</dbReference>
<gene>
    <name evidence="1" type="ORF">JJ685_24505</name>
</gene>
<dbReference type="EMBL" id="JAEQNE010000008">
    <property type="protein sequence ID" value="MBL0394324.1"/>
    <property type="molecule type" value="Genomic_DNA"/>
</dbReference>
<protein>
    <submittedName>
        <fullName evidence="1">Uncharacterized protein</fullName>
    </submittedName>
</protein>
<accession>A0A937CWA9</accession>
<keyword evidence="2" id="KW-1185">Reference proteome</keyword>
<dbReference type="Proteomes" id="UP000599109">
    <property type="component" value="Unassembled WGS sequence"/>
</dbReference>
<evidence type="ECO:0000313" key="1">
    <source>
        <dbReference type="EMBL" id="MBL0394324.1"/>
    </source>
</evidence>
<organism evidence="1 2">
    <name type="scientific">Ramlibacter monticola</name>
    <dbReference type="NCBI Taxonomy" id="1926872"/>
    <lineage>
        <taxon>Bacteria</taxon>
        <taxon>Pseudomonadati</taxon>
        <taxon>Pseudomonadota</taxon>
        <taxon>Betaproteobacteria</taxon>
        <taxon>Burkholderiales</taxon>
        <taxon>Comamonadaceae</taxon>
        <taxon>Ramlibacter</taxon>
    </lineage>
</organism>
<reference evidence="1 2" key="1">
    <citation type="journal article" date="2017" name="Int. J. Syst. Evol. Microbiol.">
        <title>Ramlibacter monticola sp. nov., isolated from forest soil.</title>
        <authorList>
            <person name="Chaudhary D.K."/>
            <person name="Kim J."/>
        </authorList>
    </citation>
    <scope>NUCLEOTIDE SEQUENCE [LARGE SCALE GENOMIC DNA]</scope>
    <source>
        <strain evidence="1 2">KACC 19175</strain>
    </source>
</reference>
<evidence type="ECO:0000313" key="2">
    <source>
        <dbReference type="Proteomes" id="UP000599109"/>
    </source>
</evidence>
<sequence length="122" mass="12944">MHNDTAPLTKAQQHDALYWEAFIGLHAEFLRVLADSPAETLACPHEGPELALARVVSELVLAQEGDHHTLAELLRVAHGAAARGDARAQGVVEHLANTYAAHFAAAMDEAGDFANTPVGACE</sequence>
<name>A0A937CWA9_9BURK</name>
<dbReference type="AlphaFoldDB" id="A0A937CWA9"/>
<comment type="caution">
    <text evidence="1">The sequence shown here is derived from an EMBL/GenBank/DDBJ whole genome shotgun (WGS) entry which is preliminary data.</text>
</comment>